<dbReference type="PANTHER" id="PTHR43792:SF1">
    <property type="entry name" value="N-ACETYLTRANSFERASE DOMAIN-CONTAINING PROTEIN"/>
    <property type="match status" value="1"/>
</dbReference>
<dbReference type="RefSeq" id="WP_103129913.1">
    <property type="nucleotide sequence ID" value="NZ_BFAG01000009.1"/>
</dbReference>
<sequence length="185" mass="21132">MRVYLETERVILRHFTPGDADLLFELDSDPEVMRFLGPPASREEIRDDILPHFLAYDERGEGYGYWAAVEKATGAFIGWFHLRPRPGAHPAEPELGYRLRRPAWGKGYATEVSRALLARAFGQLGARRVVASTAADNLASRRVMEKVGMSLEREYWSDEYQSVDVDYAVDRGDWEQGREVQDLNP</sequence>
<name>A0A2I9DJN6_9DEIO</name>
<dbReference type="Proteomes" id="UP000236569">
    <property type="component" value="Unassembled WGS sequence"/>
</dbReference>
<dbReference type="Gene3D" id="3.40.630.30">
    <property type="match status" value="1"/>
</dbReference>
<gene>
    <name evidence="2" type="ORF">DAERI_090134</name>
</gene>
<proteinExistence type="predicted"/>
<dbReference type="GO" id="GO:0016747">
    <property type="term" value="F:acyltransferase activity, transferring groups other than amino-acyl groups"/>
    <property type="evidence" value="ECO:0007669"/>
    <property type="project" value="InterPro"/>
</dbReference>
<evidence type="ECO:0000313" key="3">
    <source>
        <dbReference type="Proteomes" id="UP000236569"/>
    </source>
</evidence>
<keyword evidence="2" id="KW-0808">Transferase</keyword>
<dbReference type="EMBL" id="BFAG01000009">
    <property type="protein sequence ID" value="GBF06548.1"/>
    <property type="molecule type" value="Genomic_DNA"/>
</dbReference>
<dbReference type="PROSITE" id="PS51186">
    <property type="entry name" value="GNAT"/>
    <property type="match status" value="1"/>
</dbReference>
<dbReference type="Pfam" id="PF13302">
    <property type="entry name" value="Acetyltransf_3"/>
    <property type="match status" value="1"/>
</dbReference>
<dbReference type="AlphaFoldDB" id="A0A2I9DJN6"/>
<comment type="caution">
    <text evidence="2">The sequence shown here is derived from an EMBL/GenBank/DDBJ whole genome shotgun (WGS) entry which is preliminary data.</text>
</comment>
<accession>A0A2I9DJN6</accession>
<organism evidence="2 3">
    <name type="scientific">Deinococcus aerius</name>
    <dbReference type="NCBI Taxonomy" id="200253"/>
    <lineage>
        <taxon>Bacteria</taxon>
        <taxon>Thermotogati</taxon>
        <taxon>Deinococcota</taxon>
        <taxon>Deinococci</taxon>
        <taxon>Deinococcales</taxon>
        <taxon>Deinococcaceae</taxon>
        <taxon>Deinococcus</taxon>
    </lineage>
</organism>
<evidence type="ECO:0000313" key="2">
    <source>
        <dbReference type="EMBL" id="GBF06548.1"/>
    </source>
</evidence>
<dbReference type="InterPro" id="IPR016181">
    <property type="entry name" value="Acyl_CoA_acyltransferase"/>
</dbReference>
<evidence type="ECO:0000259" key="1">
    <source>
        <dbReference type="PROSITE" id="PS51186"/>
    </source>
</evidence>
<dbReference type="OrthoDB" id="9785602at2"/>
<feature type="domain" description="N-acetyltransferase" evidence="1">
    <location>
        <begin position="10"/>
        <end position="172"/>
    </location>
</feature>
<keyword evidence="3" id="KW-1185">Reference proteome</keyword>
<protein>
    <submittedName>
        <fullName evidence="2">Putative acetyltransferase</fullName>
    </submittedName>
</protein>
<dbReference type="SUPFAM" id="SSF55729">
    <property type="entry name" value="Acyl-CoA N-acyltransferases (Nat)"/>
    <property type="match status" value="1"/>
</dbReference>
<reference evidence="3" key="1">
    <citation type="submission" date="2018-01" db="EMBL/GenBank/DDBJ databases">
        <title>Draft Genome Sequence of the Radioresistant Bacterium Deinococcus aerius TR0125, Isolated from the Higher Atmosphere above Japan.</title>
        <authorList>
            <person name="Satoh K."/>
            <person name="Arai H."/>
            <person name="Sanzen T."/>
            <person name="Kawaguchi Y."/>
            <person name="Hayashi H."/>
            <person name="Yokobori S."/>
            <person name="Yamagishi A."/>
            <person name="Oono Y."/>
            <person name="Narumi I."/>
        </authorList>
    </citation>
    <scope>NUCLEOTIDE SEQUENCE [LARGE SCALE GENOMIC DNA]</scope>
    <source>
        <strain evidence="3">TR0125</strain>
    </source>
</reference>
<dbReference type="InterPro" id="IPR000182">
    <property type="entry name" value="GNAT_dom"/>
</dbReference>
<dbReference type="InterPro" id="IPR051531">
    <property type="entry name" value="N-acetyltransferase"/>
</dbReference>
<dbReference type="PANTHER" id="PTHR43792">
    <property type="entry name" value="GNAT FAMILY, PUTATIVE (AFU_ORTHOLOGUE AFUA_3G00765)-RELATED-RELATED"/>
    <property type="match status" value="1"/>
</dbReference>